<name>A0A518I5Y2_9PLAN</name>
<protein>
    <submittedName>
        <fullName evidence="1">Uncharacterized protein</fullName>
    </submittedName>
</protein>
<dbReference type="EMBL" id="CP037452">
    <property type="protein sequence ID" value="QDV48468.1"/>
    <property type="molecule type" value="Genomic_DNA"/>
</dbReference>
<dbReference type="KEGG" id="gfm:Enr17x_04800"/>
<proteinExistence type="predicted"/>
<keyword evidence="2" id="KW-1185">Reference proteome</keyword>
<evidence type="ECO:0000313" key="1">
    <source>
        <dbReference type="EMBL" id="QDV48468.1"/>
    </source>
</evidence>
<organism evidence="1 2">
    <name type="scientific">Gimesia fumaroli</name>
    <dbReference type="NCBI Taxonomy" id="2527976"/>
    <lineage>
        <taxon>Bacteria</taxon>
        <taxon>Pseudomonadati</taxon>
        <taxon>Planctomycetota</taxon>
        <taxon>Planctomycetia</taxon>
        <taxon>Planctomycetales</taxon>
        <taxon>Planctomycetaceae</taxon>
        <taxon>Gimesia</taxon>
    </lineage>
</organism>
<sequence>MFLVKYPNSSTKIGRLNAEHVHSILISEETVLDHIGMSDEALHQWNTGEWTNNPSIIVRSALNGINNCGFYCQHAGHLNATHVTDLSQIQHKTSSTTN</sequence>
<reference evidence="1 2" key="1">
    <citation type="submission" date="2019-03" db="EMBL/GenBank/DDBJ databases">
        <title>Deep-cultivation of Planctomycetes and their phenomic and genomic characterization uncovers novel biology.</title>
        <authorList>
            <person name="Wiegand S."/>
            <person name="Jogler M."/>
            <person name="Boedeker C."/>
            <person name="Pinto D."/>
            <person name="Vollmers J."/>
            <person name="Rivas-Marin E."/>
            <person name="Kohn T."/>
            <person name="Peeters S.H."/>
            <person name="Heuer A."/>
            <person name="Rast P."/>
            <person name="Oberbeckmann S."/>
            <person name="Bunk B."/>
            <person name="Jeske O."/>
            <person name="Meyerdierks A."/>
            <person name="Storesund J.E."/>
            <person name="Kallscheuer N."/>
            <person name="Luecker S."/>
            <person name="Lage O.M."/>
            <person name="Pohl T."/>
            <person name="Merkel B.J."/>
            <person name="Hornburger P."/>
            <person name="Mueller R.-W."/>
            <person name="Bruemmer F."/>
            <person name="Labrenz M."/>
            <person name="Spormann A.M."/>
            <person name="Op den Camp H."/>
            <person name="Overmann J."/>
            <person name="Amann R."/>
            <person name="Jetten M.S.M."/>
            <person name="Mascher T."/>
            <person name="Medema M.H."/>
            <person name="Devos D.P."/>
            <person name="Kaster A.-K."/>
            <person name="Ovreas L."/>
            <person name="Rohde M."/>
            <person name="Galperin M.Y."/>
            <person name="Jogler C."/>
        </authorList>
    </citation>
    <scope>NUCLEOTIDE SEQUENCE [LARGE SCALE GENOMIC DNA]</scope>
    <source>
        <strain evidence="1 2">Enr17</strain>
    </source>
</reference>
<accession>A0A518I5Y2</accession>
<evidence type="ECO:0000313" key="2">
    <source>
        <dbReference type="Proteomes" id="UP000318313"/>
    </source>
</evidence>
<dbReference type="AlphaFoldDB" id="A0A518I5Y2"/>
<dbReference type="Proteomes" id="UP000318313">
    <property type="component" value="Chromosome"/>
</dbReference>
<gene>
    <name evidence="1" type="ORF">Enr17x_04800</name>
</gene>